<dbReference type="Proteomes" id="UP001218188">
    <property type="component" value="Unassembled WGS sequence"/>
</dbReference>
<protein>
    <submittedName>
        <fullName evidence="1">Uncharacterized protein</fullName>
    </submittedName>
</protein>
<sequence>MPPLTHSNTAQSTHSWWSDRNPAGPTISIHATAKPLMRIMYHSQARTFIRRNHNVAVSPAVMDVYLGYLAYEARFLLPLYKYVAGSTKVLVLRELSVAALSEAEARTIIDALRLESNLIADLLGWPGLADLFQTFAVCTSGTDGSI</sequence>
<gene>
    <name evidence="1" type="ORF">C8F04DRAFT_1198330</name>
</gene>
<dbReference type="AlphaFoldDB" id="A0AAD6WNA6"/>
<evidence type="ECO:0000313" key="2">
    <source>
        <dbReference type="Proteomes" id="UP001218188"/>
    </source>
</evidence>
<comment type="caution">
    <text evidence="1">The sequence shown here is derived from an EMBL/GenBank/DDBJ whole genome shotgun (WGS) entry which is preliminary data.</text>
</comment>
<keyword evidence="2" id="KW-1185">Reference proteome</keyword>
<evidence type="ECO:0000313" key="1">
    <source>
        <dbReference type="EMBL" id="KAJ7018920.1"/>
    </source>
</evidence>
<dbReference type="EMBL" id="JARJCM010000316">
    <property type="protein sequence ID" value="KAJ7018920.1"/>
    <property type="molecule type" value="Genomic_DNA"/>
</dbReference>
<accession>A0AAD6WNA6</accession>
<name>A0AAD6WNA6_9AGAR</name>
<proteinExistence type="predicted"/>
<reference evidence="1" key="1">
    <citation type="submission" date="2023-03" db="EMBL/GenBank/DDBJ databases">
        <title>Massive genome expansion in bonnet fungi (Mycena s.s.) driven by repeated elements and novel gene families across ecological guilds.</title>
        <authorList>
            <consortium name="Lawrence Berkeley National Laboratory"/>
            <person name="Harder C.B."/>
            <person name="Miyauchi S."/>
            <person name="Viragh M."/>
            <person name="Kuo A."/>
            <person name="Thoen E."/>
            <person name="Andreopoulos B."/>
            <person name="Lu D."/>
            <person name="Skrede I."/>
            <person name="Drula E."/>
            <person name="Henrissat B."/>
            <person name="Morin E."/>
            <person name="Kohler A."/>
            <person name="Barry K."/>
            <person name="LaButti K."/>
            <person name="Morin E."/>
            <person name="Salamov A."/>
            <person name="Lipzen A."/>
            <person name="Mereny Z."/>
            <person name="Hegedus B."/>
            <person name="Baldrian P."/>
            <person name="Stursova M."/>
            <person name="Weitz H."/>
            <person name="Taylor A."/>
            <person name="Grigoriev I.V."/>
            <person name="Nagy L.G."/>
            <person name="Martin F."/>
            <person name="Kauserud H."/>
        </authorList>
    </citation>
    <scope>NUCLEOTIDE SEQUENCE</scope>
    <source>
        <strain evidence="1">CBHHK200</strain>
    </source>
</reference>
<organism evidence="1 2">
    <name type="scientific">Mycena alexandri</name>
    <dbReference type="NCBI Taxonomy" id="1745969"/>
    <lineage>
        <taxon>Eukaryota</taxon>
        <taxon>Fungi</taxon>
        <taxon>Dikarya</taxon>
        <taxon>Basidiomycota</taxon>
        <taxon>Agaricomycotina</taxon>
        <taxon>Agaricomycetes</taxon>
        <taxon>Agaricomycetidae</taxon>
        <taxon>Agaricales</taxon>
        <taxon>Marasmiineae</taxon>
        <taxon>Mycenaceae</taxon>
        <taxon>Mycena</taxon>
    </lineage>
</organism>